<comment type="caution">
    <text evidence="2">The sequence shown here is derived from an EMBL/GenBank/DDBJ whole genome shotgun (WGS) entry which is preliminary data.</text>
</comment>
<proteinExistence type="predicted"/>
<keyword evidence="3" id="KW-1185">Reference proteome</keyword>
<evidence type="ECO:0008006" key="4">
    <source>
        <dbReference type="Google" id="ProtNLM"/>
    </source>
</evidence>
<name>A0ABV2GH31_9HYPH</name>
<dbReference type="EMBL" id="JBEPMC010000001">
    <property type="protein sequence ID" value="MET3577603.1"/>
    <property type="molecule type" value="Genomic_DNA"/>
</dbReference>
<organism evidence="2 3">
    <name type="scientific">Mesorhizobium robiniae</name>
    <dbReference type="NCBI Taxonomy" id="559315"/>
    <lineage>
        <taxon>Bacteria</taxon>
        <taxon>Pseudomonadati</taxon>
        <taxon>Pseudomonadota</taxon>
        <taxon>Alphaproteobacteria</taxon>
        <taxon>Hyphomicrobiales</taxon>
        <taxon>Phyllobacteriaceae</taxon>
        <taxon>Mesorhizobium</taxon>
    </lineage>
</organism>
<sequence>MDLKHPKEDEMKTLKAIFLAASMIGLSAGTASATCHDTTASIDAQTGIAKDGTRAPLETDANAGSTVKGGPANKDANTMPLANQEGGGDKNLATSQQDAQAQQEGDKTAAAKADPCKPD</sequence>
<dbReference type="Proteomes" id="UP001549204">
    <property type="component" value="Unassembled WGS sequence"/>
</dbReference>
<accession>A0ABV2GH31</accession>
<dbReference type="RefSeq" id="WP_354487904.1">
    <property type="nucleotide sequence ID" value="NZ_JBEPMC010000001.1"/>
</dbReference>
<evidence type="ECO:0000313" key="3">
    <source>
        <dbReference type="Proteomes" id="UP001549204"/>
    </source>
</evidence>
<gene>
    <name evidence="2" type="ORF">ABID19_000618</name>
</gene>
<feature type="compositionally biased region" description="Polar residues" evidence="1">
    <location>
        <begin position="92"/>
        <end position="103"/>
    </location>
</feature>
<evidence type="ECO:0000256" key="1">
    <source>
        <dbReference type="SAM" id="MobiDB-lite"/>
    </source>
</evidence>
<feature type="compositionally biased region" description="Basic and acidic residues" evidence="1">
    <location>
        <begin position="104"/>
        <end position="119"/>
    </location>
</feature>
<feature type="region of interest" description="Disordered" evidence="1">
    <location>
        <begin position="46"/>
        <end position="119"/>
    </location>
</feature>
<reference evidence="2 3" key="1">
    <citation type="submission" date="2024-06" db="EMBL/GenBank/DDBJ databases">
        <title>Genomic Encyclopedia of Type Strains, Phase IV (KMG-IV): sequencing the most valuable type-strain genomes for metagenomic binning, comparative biology and taxonomic classification.</title>
        <authorList>
            <person name="Goeker M."/>
        </authorList>
    </citation>
    <scope>NUCLEOTIDE SEQUENCE [LARGE SCALE GENOMIC DNA]</scope>
    <source>
        <strain evidence="2 3">DSM 100022</strain>
    </source>
</reference>
<protein>
    <recommendedName>
        <fullName evidence="4">Exopolysaccharide production protein YjbE</fullName>
    </recommendedName>
</protein>
<evidence type="ECO:0000313" key="2">
    <source>
        <dbReference type="EMBL" id="MET3577603.1"/>
    </source>
</evidence>